<feature type="domain" description="MobA-like NTP transferase" evidence="8">
    <location>
        <begin position="10"/>
        <end position="165"/>
    </location>
</feature>
<keyword evidence="7" id="KW-0501">Molybdenum cofactor biosynthesis</keyword>
<name>A0ABQ9NQ55_9PEZI</name>
<evidence type="ECO:0000256" key="4">
    <source>
        <dbReference type="ARBA" id="ARBA00022741"/>
    </source>
</evidence>
<evidence type="ECO:0000259" key="8">
    <source>
        <dbReference type="Pfam" id="PF12804"/>
    </source>
</evidence>
<dbReference type="InterPro" id="IPR029044">
    <property type="entry name" value="Nucleotide-diphossugar_trans"/>
</dbReference>
<evidence type="ECO:0000256" key="1">
    <source>
        <dbReference type="ARBA" id="ARBA00022490"/>
    </source>
</evidence>
<dbReference type="SUPFAM" id="SSF53448">
    <property type="entry name" value="Nucleotide-diphospho-sugar transferases"/>
    <property type="match status" value="1"/>
</dbReference>
<evidence type="ECO:0000256" key="3">
    <source>
        <dbReference type="ARBA" id="ARBA00022723"/>
    </source>
</evidence>
<keyword evidence="4" id="KW-0547">Nucleotide-binding</keyword>
<dbReference type="Proteomes" id="UP001172684">
    <property type="component" value="Unassembled WGS sequence"/>
</dbReference>
<evidence type="ECO:0000313" key="10">
    <source>
        <dbReference type="Proteomes" id="UP001172684"/>
    </source>
</evidence>
<keyword evidence="5" id="KW-0460">Magnesium</keyword>
<evidence type="ECO:0000256" key="7">
    <source>
        <dbReference type="ARBA" id="ARBA00023150"/>
    </source>
</evidence>
<dbReference type="InterPro" id="IPR025877">
    <property type="entry name" value="MobA-like_NTP_Trfase"/>
</dbReference>
<keyword evidence="1" id="KW-0963">Cytoplasm</keyword>
<dbReference type="PANTHER" id="PTHR19136:SF81">
    <property type="entry name" value="MOLYBDENUM COFACTOR GUANYLYLTRANSFERASE"/>
    <property type="match status" value="1"/>
</dbReference>
<dbReference type="Pfam" id="PF12804">
    <property type="entry name" value="NTP_transf_3"/>
    <property type="match status" value="1"/>
</dbReference>
<sequence length="212" mass="23422">MEQLEGLQPLLLAGGLSSRMGTPKHLLPFKDAEPLYMHLLRQLQEACPKAKSAFISVRDPQQMSELIAVPGLATEILHDGAWHKEQYRQGPDIGPAAGLLAAHKHSPHSYWLVLACDYPLVTAAALLHLKEQFEEPLTCFENEEGFVEPLIAIWSPAALRQLEENVRHGITGPARAVKMLGGKAISPLEPRTLMNTNTKEEWDKAMELAGII</sequence>
<evidence type="ECO:0000256" key="6">
    <source>
        <dbReference type="ARBA" id="ARBA00023134"/>
    </source>
</evidence>
<keyword evidence="2" id="KW-0808">Transferase</keyword>
<dbReference type="Gene3D" id="3.90.550.10">
    <property type="entry name" value="Spore Coat Polysaccharide Biosynthesis Protein SpsA, Chain A"/>
    <property type="match status" value="1"/>
</dbReference>
<gene>
    <name evidence="9" type="ORF">H2201_007085</name>
</gene>
<reference evidence="9" key="1">
    <citation type="submission" date="2022-10" db="EMBL/GenBank/DDBJ databases">
        <title>Culturing micro-colonial fungi from biological soil crusts in the Mojave desert and describing Neophaeococcomyces mojavensis, and introducing the new genera and species Taxawa tesnikishii.</title>
        <authorList>
            <person name="Kurbessoian T."/>
            <person name="Stajich J.E."/>
        </authorList>
    </citation>
    <scope>NUCLEOTIDE SEQUENCE</scope>
    <source>
        <strain evidence="9">TK_1</strain>
    </source>
</reference>
<dbReference type="CDD" id="cd02503">
    <property type="entry name" value="MobA"/>
    <property type="match status" value="1"/>
</dbReference>
<dbReference type="EMBL" id="JAPDRL010000070">
    <property type="protein sequence ID" value="KAJ9659980.1"/>
    <property type="molecule type" value="Genomic_DNA"/>
</dbReference>
<evidence type="ECO:0000256" key="5">
    <source>
        <dbReference type="ARBA" id="ARBA00022842"/>
    </source>
</evidence>
<accession>A0ABQ9NQ55</accession>
<dbReference type="InterPro" id="IPR013482">
    <property type="entry name" value="Molybde_CF_guanTrfase"/>
</dbReference>
<evidence type="ECO:0000256" key="2">
    <source>
        <dbReference type="ARBA" id="ARBA00022679"/>
    </source>
</evidence>
<comment type="caution">
    <text evidence="9">The sequence shown here is derived from an EMBL/GenBank/DDBJ whole genome shotgun (WGS) entry which is preliminary data.</text>
</comment>
<organism evidence="9 10">
    <name type="scientific">Coniosporium apollinis</name>
    <dbReference type="NCBI Taxonomy" id="61459"/>
    <lineage>
        <taxon>Eukaryota</taxon>
        <taxon>Fungi</taxon>
        <taxon>Dikarya</taxon>
        <taxon>Ascomycota</taxon>
        <taxon>Pezizomycotina</taxon>
        <taxon>Dothideomycetes</taxon>
        <taxon>Dothideomycetes incertae sedis</taxon>
        <taxon>Coniosporium</taxon>
    </lineage>
</organism>
<protein>
    <recommendedName>
        <fullName evidence="8">MobA-like NTP transferase domain-containing protein</fullName>
    </recommendedName>
</protein>
<keyword evidence="6" id="KW-0342">GTP-binding</keyword>
<dbReference type="PANTHER" id="PTHR19136">
    <property type="entry name" value="MOLYBDENUM COFACTOR GUANYLYLTRANSFERASE"/>
    <property type="match status" value="1"/>
</dbReference>
<proteinExistence type="predicted"/>
<keyword evidence="10" id="KW-1185">Reference proteome</keyword>
<keyword evidence="3" id="KW-0479">Metal-binding</keyword>
<evidence type="ECO:0000313" key="9">
    <source>
        <dbReference type="EMBL" id="KAJ9659980.1"/>
    </source>
</evidence>